<name>A0A8J9WZP8_PHATR</name>
<reference evidence="2" key="1">
    <citation type="submission" date="2022-02" db="EMBL/GenBank/DDBJ databases">
        <authorList>
            <person name="Giguere J D."/>
        </authorList>
    </citation>
    <scope>NUCLEOTIDE SEQUENCE</scope>
    <source>
        <strain evidence="2">CCAP 1055/1</strain>
    </source>
</reference>
<dbReference type="EMBL" id="OU594951">
    <property type="protein sequence ID" value="CAG9278668.1"/>
    <property type="molecule type" value="Genomic_DNA"/>
</dbReference>
<evidence type="ECO:0000313" key="2">
    <source>
        <dbReference type="EMBL" id="CAG9278668.1"/>
    </source>
</evidence>
<feature type="chain" id="PRO_5035475651" evidence="1">
    <location>
        <begin position="20"/>
        <end position="194"/>
    </location>
</feature>
<accession>A0A8J9WZP8</accession>
<protein>
    <submittedName>
        <fullName evidence="2">Uncharacterized protein</fullName>
    </submittedName>
</protein>
<sequence>MRTVSVLLSLPVLFTAVAAFTVGVPTARPSVSSTRIFLEDHIADLIDHELYREQHRKDFEREWMEKNRGAVLSRLRDDQAVMMEPTDDLRQVRKDQKLAKDDPVRYCADRCLATGNCDVYEDMYVPTCRDCHPLHCRQLIEVTHRSPFSRSRYGSFSYSPQEVLEFCNDCVLSEGEEPCDIPDAFYEYESGLSP</sequence>
<dbReference type="AlphaFoldDB" id="A0A8J9WZP8"/>
<gene>
    <name evidence="2" type="ORF">PTTT1_LOCUS7647</name>
</gene>
<keyword evidence="1" id="KW-0732">Signal</keyword>
<feature type="signal peptide" evidence="1">
    <location>
        <begin position="1"/>
        <end position="19"/>
    </location>
</feature>
<dbReference type="Proteomes" id="UP000836788">
    <property type="component" value="Chromosome 10"/>
</dbReference>
<proteinExistence type="predicted"/>
<evidence type="ECO:0000256" key="1">
    <source>
        <dbReference type="SAM" id="SignalP"/>
    </source>
</evidence>
<organism evidence="2">
    <name type="scientific">Phaeodactylum tricornutum</name>
    <name type="common">Diatom</name>
    <dbReference type="NCBI Taxonomy" id="2850"/>
    <lineage>
        <taxon>Eukaryota</taxon>
        <taxon>Sar</taxon>
        <taxon>Stramenopiles</taxon>
        <taxon>Ochrophyta</taxon>
        <taxon>Bacillariophyta</taxon>
        <taxon>Bacillariophyceae</taxon>
        <taxon>Bacillariophycidae</taxon>
        <taxon>Naviculales</taxon>
        <taxon>Phaeodactylaceae</taxon>
        <taxon>Phaeodactylum</taxon>
    </lineage>
</organism>